<feature type="compositionally biased region" description="Basic and acidic residues" evidence="1">
    <location>
        <begin position="200"/>
        <end position="215"/>
    </location>
</feature>
<name>A0ABT1Q1E9_9ACTN</name>
<evidence type="ECO:0000259" key="2">
    <source>
        <dbReference type="Pfam" id="PF13298"/>
    </source>
</evidence>
<dbReference type="NCBIfam" id="TIGR02777">
    <property type="entry name" value="LigD_PE_dom"/>
    <property type="match status" value="1"/>
</dbReference>
<dbReference type="RefSeq" id="WP_255922756.1">
    <property type="nucleotide sequence ID" value="NZ_JANFNG010000025.1"/>
</dbReference>
<proteinExistence type="predicted"/>
<dbReference type="Pfam" id="PF13298">
    <property type="entry name" value="LigD_N"/>
    <property type="match status" value="1"/>
</dbReference>
<evidence type="ECO:0000313" key="4">
    <source>
        <dbReference type="Proteomes" id="UP001057702"/>
    </source>
</evidence>
<comment type="caution">
    <text evidence="3">The sequence shown here is derived from an EMBL/GenBank/DDBJ whole genome shotgun (WGS) entry which is preliminary data.</text>
</comment>
<gene>
    <name evidence="3" type="ORF">NGB36_24990</name>
</gene>
<evidence type="ECO:0000256" key="1">
    <source>
        <dbReference type="SAM" id="MobiDB-lite"/>
    </source>
</evidence>
<dbReference type="Proteomes" id="UP001057702">
    <property type="component" value="Unassembled WGS sequence"/>
</dbReference>
<organism evidence="3 4">
    <name type="scientific">Streptomyces humicola</name>
    <dbReference type="NCBI Taxonomy" id="2953240"/>
    <lineage>
        <taxon>Bacteria</taxon>
        <taxon>Bacillati</taxon>
        <taxon>Actinomycetota</taxon>
        <taxon>Actinomycetes</taxon>
        <taxon>Kitasatosporales</taxon>
        <taxon>Streptomycetaceae</taxon>
        <taxon>Streptomyces</taxon>
    </lineage>
</organism>
<accession>A0ABT1Q1E9</accession>
<reference evidence="3" key="1">
    <citation type="submission" date="2022-06" db="EMBL/GenBank/DDBJ databases">
        <title>Draft genome sequence of Streptomyces sp. RB6PN25 isolated from peat swamp forest in Thailand.</title>
        <authorList>
            <person name="Duangmal K."/>
            <person name="Klaysubun C."/>
        </authorList>
    </citation>
    <scope>NUCLEOTIDE SEQUENCE</scope>
    <source>
        <strain evidence="3">RB6PN25</strain>
    </source>
</reference>
<feature type="region of interest" description="Disordered" evidence="1">
    <location>
        <begin position="1"/>
        <end position="45"/>
    </location>
</feature>
<dbReference type="EMBL" id="JANFNG010000025">
    <property type="protein sequence ID" value="MCQ4083760.1"/>
    <property type="molecule type" value="Genomic_DNA"/>
</dbReference>
<keyword evidence="4" id="KW-1185">Reference proteome</keyword>
<evidence type="ECO:0000313" key="3">
    <source>
        <dbReference type="EMBL" id="MCQ4083760.1"/>
    </source>
</evidence>
<dbReference type="PANTHER" id="PTHR39465">
    <property type="entry name" value="DNA LIGASE D, 3'-PHOSPHOESTERASE DOMAIN"/>
    <property type="match status" value="1"/>
</dbReference>
<feature type="region of interest" description="Disordered" evidence="1">
    <location>
        <begin position="180"/>
        <end position="215"/>
    </location>
</feature>
<protein>
    <submittedName>
        <fullName evidence="3">3'-phosphoesterase</fullName>
    </submittedName>
</protein>
<feature type="domain" description="DNA ligase D 3'-phosphoesterase" evidence="2">
    <location>
        <begin position="50"/>
        <end position="162"/>
    </location>
</feature>
<sequence length="215" mass="23541">MAGSSGSGKTRKSASGRPLEKYRGKRTAGCTPEPMGGTSPKGGRRRFVVQKHSATALHYDFRLEAGGVLKSWAVPKGPSTNPKDKRLAMRTEDHPVDYLGFEGVIPPGEYGAGKVIVWDTGTYRNLAEHDGRKVPVTKGVDEGHIKVWLEGEKLRGGYALTRTGRDGERERWIMIKLSDEGADARRNPVSTEPASVRSGRTLDELPEDGKRTQRS</sequence>
<dbReference type="InterPro" id="IPR014144">
    <property type="entry name" value="LigD_PE_domain"/>
</dbReference>
<dbReference type="PANTHER" id="PTHR39465:SF1">
    <property type="entry name" value="DNA LIGASE D 3'-PHOSPHOESTERASE DOMAIN-CONTAINING PROTEIN"/>
    <property type="match status" value="1"/>
</dbReference>